<name>A0A8H4QUP7_9AGAR</name>
<dbReference type="EMBL" id="JAACJL010000031">
    <property type="protein sequence ID" value="KAF4616702.1"/>
    <property type="molecule type" value="Genomic_DNA"/>
</dbReference>
<proteinExistence type="predicted"/>
<gene>
    <name evidence="2" type="ORF">D9613_008605</name>
</gene>
<comment type="caution">
    <text evidence="2">The sequence shown here is derived from an EMBL/GenBank/DDBJ whole genome shotgun (WGS) entry which is preliminary data.</text>
</comment>
<keyword evidence="3" id="KW-1185">Reference proteome</keyword>
<accession>A0A8H4QUP7</accession>
<sequence>MKFFAAPLVILAAVATVVFAQGAGNEFVDDVLARDDSFGSEQISARELTEIHSRHADEIFEFKRDVERLERRGRMACYAACNVFTGQNKVNCWRKCDRIWHDVP</sequence>
<organism evidence="2 3">
    <name type="scientific">Agrocybe pediades</name>
    <dbReference type="NCBI Taxonomy" id="84607"/>
    <lineage>
        <taxon>Eukaryota</taxon>
        <taxon>Fungi</taxon>
        <taxon>Dikarya</taxon>
        <taxon>Basidiomycota</taxon>
        <taxon>Agaricomycotina</taxon>
        <taxon>Agaricomycetes</taxon>
        <taxon>Agaricomycetidae</taxon>
        <taxon>Agaricales</taxon>
        <taxon>Agaricineae</taxon>
        <taxon>Strophariaceae</taxon>
        <taxon>Agrocybe</taxon>
    </lineage>
</organism>
<feature type="signal peptide" evidence="1">
    <location>
        <begin position="1"/>
        <end position="20"/>
    </location>
</feature>
<feature type="chain" id="PRO_5034164081" evidence="1">
    <location>
        <begin position="21"/>
        <end position="104"/>
    </location>
</feature>
<dbReference type="AlphaFoldDB" id="A0A8H4QUP7"/>
<reference evidence="2 3" key="1">
    <citation type="submission" date="2019-12" db="EMBL/GenBank/DDBJ databases">
        <authorList>
            <person name="Floudas D."/>
            <person name="Bentzer J."/>
            <person name="Ahren D."/>
            <person name="Johansson T."/>
            <person name="Persson P."/>
            <person name="Tunlid A."/>
        </authorList>
    </citation>
    <scope>NUCLEOTIDE SEQUENCE [LARGE SCALE GENOMIC DNA]</scope>
    <source>
        <strain evidence="2 3">CBS 102.39</strain>
    </source>
</reference>
<evidence type="ECO:0000313" key="2">
    <source>
        <dbReference type="EMBL" id="KAF4616702.1"/>
    </source>
</evidence>
<keyword evidence="1" id="KW-0732">Signal</keyword>
<evidence type="ECO:0000313" key="3">
    <source>
        <dbReference type="Proteomes" id="UP000521872"/>
    </source>
</evidence>
<protein>
    <submittedName>
        <fullName evidence="2">Uncharacterized protein</fullName>
    </submittedName>
</protein>
<evidence type="ECO:0000256" key="1">
    <source>
        <dbReference type="SAM" id="SignalP"/>
    </source>
</evidence>
<dbReference type="Proteomes" id="UP000521872">
    <property type="component" value="Unassembled WGS sequence"/>
</dbReference>